<organism evidence="2 3">
    <name type="scientific">Pleurodeles waltl</name>
    <name type="common">Iberian ribbed newt</name>
    <dbReference type="NCBI Taxonomy" id="8319"/>
    <lineage>
        <taxon>Eukaryota</taxon>
        <taxon>Metazoa</taxon>
        <taxon>Chordata</taxon>
        <taxon>Craniata</taxon>
        <taxon>Vertebrata</taxon>
        <taxon>Euteleostomi</taxon>
        <taxon>Amphibia</taxon>
        <taxon>Batrachia</taxon>
        <taxon>Caudata</taxon>
        <taxon>Salamandroidea</taxon>
        <taxon>Salamandridae</taxon>
        <taxon>Pleurodelinae</taxon>
        <taxon>Pleurodeles</taxon>
    </lineage>
</organism>
<name>A0AAV7PFJ5_PLEWA</name>
<dbReference type="EMBL" id="JANPWB010000011">
    <property type="protein sequence ID" value="KAJ1125860.1"/>
    <property type="molecule type" value="Genomic_DNA"/>
</dbReference>
<evidence type="ECO:0000256" key="1">
    <source>
        <dbReference type="SAM" id="MobiDB-lite"/>
    </source>
</evidence>
<feature type="compositionally biased region" description="Basic and acidic residues" evidence="1">
    <location>
        <begin position="15"/>
        <end position="28"/>
    </location>
</feature>
<evidence type="ECO:0000313" key="3">
    <source>
        <dbReference type="Proteomes" id="UP001066276"/>
    </source>
</evidence>
<accession>A0AAV7PFJ5</accession>
<feature type="region of interest" description="Disordered" evidence="1">
    <location>
        <begin position="1"/>
        <end position="82"/>
    </location>
</feature>
<proteinExistence type="predicted"/>
<feature type="compositionally biased region" description="Basic and acidic residues" evidence="1">
    <location>
        <begin position="47"/>
        <end position="68"/>
    </location>
</feature>
<keyword evidence="3" id="KW-1185">Reference proteome</keyword>
<dbReference type="AlphaFoldDB" id="A0AAV7PFJ5"/>
<comment type="caution">
    <text evidence="2">The sequence shown here is derived from an EMBL/GenBank/DDBJ whole genome shotgun (WGS) entry which is preliminary data.</text>
</comment>
<protein>
    <submittedName>
        <fullName evidence="2">Uncharacterized protein</fullName>
    </submittedName>
</protein>
<gene>
    <name evidence="2" type="ORF">NDU88_004276</name>
</gene>
<dbReference type="Proteomes" id="UP001066276">
    <property type="component" value="Chromosome 7"/>
</dbReference>
<reference evidence="2" key="1">
    <citation type="journal article" date="2022" name="bioRxiv">
        <title>Sequencing and chromosome-scale assembly of the giantPleurodeles waltlgenome.</title>
        <authorList>
            <person name="Brown T."/>
            <person name="Elewa A."/>
            <person name="Iarovenko S."/>
            <person name="Subramanian E."/>
            <person name="Araus A.J."/>
            <person name="Petzold A."/>
            <person name="Susuki M."/>
            <person name="Suzuki K.-i.T."/>
            <person name="Hayashi T."/>
            <person name="Toyoda A."/>
            <person name="Oliveira C."/>
            <person name="Osipova E."/>
            <person name="Leigh N.D."/>
            <person name="Simon A."/>
            <person name="Yun M.H."/>
        </authorList>
    </citation>
    <scope>NUCLEOTIDE SEQUENCE</scope>
    <source>
        <strain evidence="2">20211129_DDA</strain>
        <tissue evidence="2">Liver</tissue>
    </source>
</reference>
<evidence type="ECO:0000313" key="2">
    <source>
        <dbReference type="EMBL" id="KAJ1125860.1"/>
    </source>
</evidence>
<sequence length="135" mass="14866">MGGRGIRKPLGSGFEQRDPTSRGPDDSRGLCPDAKLHPCVNPLGQRAVERTAERRKGRNNLDRPDCKHSGRSPHRRIGPEIPLRNLAGALPALSTTSSILRETCWTRSASCTLVRDVNGAEWCQVNTSEHRATLF</sequence>